<keyword evidence="4" id="KW-1185">Reference proteome</keyword>
<dbReference type="InterPro" id="IPR051599">
    <property type="entry name" value="Cell_Envelope_Assoc"/>
</dbReference>
<dbReference type="EMBL" id="SMLW01000649">
    <property type="protein sequence ID" value="MTI27984.1"/>
    <property type="molecule type" value="Genomic_DNA"/>
</dbReference>
<comment type="caution">
    <text evidence="3">The sequence shown here is derived from an EMBL/GenBank/DDBJ whole genome shotgun (WGS) entry which is preliminary data.</text>
</comment>
<keyword evidence="1" id="KW-0472">Membrane</keyword>
<dbReference type="InterPro" id="IPR003848">
    <property type="entry name" value="DUF218"/>
</dbReference>
<accession>A0ABW9RUT0</accession>
<dbReference type="CDD" id="cd06259">
    <property type="entry name" value="YdcF-like"/>
    <property type="match status" value="1"/>
</dbReference>
<keyword evidence="1" id="KW-0812">Transmembrane</keyword>
<dbReference type="PANTHER" id="PTHR30336:SF20">
    <property type="entry name" value="DUF218 DOMAIN-CONTAINING PROTEIN"/>
    <property type="match status" value="1"/>
</dbReference>
<name>A0ABW9RUT0_9BACT</name>
<gene>
    <name evidence="3" type="ORF">E1163_23705</name>
</gene>
<evidence type="ECO:0000259" key="2">
    <source>
        <dbReference type="Pfam" id="PF02698"/>
    </source>
</evidence>
<sequence>MKKYLIIGISLFVTWYLFNTYRIYLYSTKYYDQKSDVAIVLGAGTNEGKLSPVFKERVNHAINLYQQGIVDHIIFTGGFGEGQSMSDSKAAMLYAVEEGVPEAKMFIEEKSCITFENLKNAKILMDNHGMKTALIVSDPLHMKRAMRISDSHGINGKPSPTPTSMYRSWDAKLDALVYESFYYNLNLLFRH</sequence>
<evidence type="ECO:0000313" key="4">
    <source>
        <dbReference type="Proteomes" id="UP000798808"/>
    </source>
</evidence>
<dbReference type="Proteomes" id="UP000798808">
    <property type="component" value="Unassembled WGS sequence"/>
</dbReference>
<reference evidence="3 4" key="1">
    <citation type="submission" date="2019-02" db="EMBL/GenBank/DDBJ databases">
        <authorList>
            <person name="Goldberg S.R."/>
            <person name="Haltli B.A."/>
            <person name="Correa H."/>
            <person name="Russell K.G."/>
        </authorList>
    </citation>
    <scope>NUCLEOTIDE SEQUENCE [LARGE SCALE GENOMIC DNA]</scope>
    <source>
        <strain evidence="3 4">JCM 16186</strain>
    </source>
</reference>
<dbReference type="RefSeq" id="WP_155175053.1">
    <property type="nucleotide sequence ID" value="NZ_BAAAFL010000068.1"/>
</dbReference>
<dbReference type="PANTHER" id="PTHR30336">
    <property type="entry name" value="INNER MEMBRANE PROTEIN, PROBABLE PERMEASE"/>
    <property type="match status" value="1"/>
</dbReference>
<evidence type="ECO:0000256" key="1">
    <source>
        <dbReference type="SAM" id="Phobius"/>
    </source>
</evidence>
<keyword evidence="1" id="KW-1133">Transmembrane helix</keyword>
<dbReference type="Gene3D" id="3.40.50.620">
    <property type="entry name" value="HUPs"/>
    <property type="match status" value="1"/>
</dbReference>
<organism evidence="3 4">
    <name type="scientific">Fulvivirga kasyanovii</name>
    <dbReference type="NCBI Taxonomy" id="396812"/>
    <lineage>
        <taxon>Bacteria</taxon>
        <taxon>Pseudomonadati</taxon>
        <taxon>Bacteroidota</taxon>
        <taxon>Cytophagia</taxon>
        <taxon>Cytophagales</taxon>
        <taxon>Fulvivirgaceae</taxon>
        <taxon>Fulvivirga</taxon>
    </lineage>
</organism>
<evidence type="ECO:0000313" key="3">
    <source>
        <dbReference type="EMBL" id="MTI27984.1"/>
    </source>
</evidence>
<dbReference type="Pfam" id="PF02698">
    <property type="entry name" value="DUF218"/>
    <property type="match status" value="1"/>
</dbReference>
<dbReference type="InterPro" id="IPR014729">
    <property type="entry name" value="Rossmann-like_a/b/a_fold"/>
</dbReference>
<proteinExistence type="predicted"/>
<feature type="transmembrane region" description="Helical" evidence="1">
    <location>
        <begin position="6"/>
        <end position="25"/>
    </location>
</feature>
<protein>
    <submittedName>
        <fullName evidence="3">YdcF family protein</fullName>
    </submittedName>
</protein>
<feature type="domain" description="DUF218" evidence="2">
    <location>
        <begin position="36"/>
        <end position="168"/>
    </location>
</feature>